<comment type="caution">
    <text evidence="2">The sequence shown here is derived from an EMBL/GenBank/DDBJ whole genome shotgun (WGS) entry which is preliminary data.</text>
</comment>
<name>A0A6N2AFD4_SOLCI</name>
<evidence type="ECO:0000313" key="2">
    <source>
        <dbReference type="EMBL" id="TMW81157.1"/>
    </source>
</evidence>
<keyword evidence="1" id="KW-1133">Transmembrane helix</keyword>
<evidence type="ECO:0000256" key="1">
    <source>
        <dbReference type="SAM" id="Phobius"/>
    </source>
</evidence>
<dbReference type="AlphaFoldDB" id="A0A6N2AFD4"/>
<organism evidence="2">
    <name type="scientific">Solanum chilense</name>
    <name type="common">Tomato</name>
    <name type="synonym">Lycopersicon chilense</name>
    <dbReference type="NCBI Taxonomy" id="4083"/>
    <lineage>
        <taxon>Eukaryota</taxon>
        <taxon>Viridiplantae</taxon>
        <taxon>Streptophyta</taxon>
        <taxon>Embryophyta</taxon>
        <taxon>Tracheophyta</taxon>
        <taxon>Spermatophyta</taxon>
        <taxon>Magnoliopsida</taxon>
        <taxon>eudicotyledons</taxon>
        <taxon>Gunneridae</taxon>
        <taxon>Pentapetalae</taxon>
        <taxon>asterids</taxon>
        <taxon>lamiids</taxon>
        <taxon>Solanales</taxon>
        <taxon>Solanaceae</taxon>
        <taxon>Solanoideae</taxon>
        <taxon>Solaneae</taxon>
        <taxon>Solanum</taxon>
        <taxon>Solanum subgen. Lycopersicon</taxon>
    </lineage>
</organism>
<dbReference type="EMBL" id="RXGB01029283">
    <property type="protein sequence ID" value="TMW81157.1"/>
    <property type="molecule type" value="Genomic_DNA"/>
</dbReference>
<keyword evidence="1" id="KW-0472">Membrane</keyword>
<keyword evidence="1" id="KW-0812">Transmembrane</keyword>
<proteinExistence type="predicted"/>
<gene>
    <name evidence="2" type="ORF">EJD97_011511</name>
</gene>
<reference evidence="2" key="1">
    <citation type="submission" date="2019-05" db="EMBL/GenBank/DDBJ databases">
        <title>The de novo reference genome and transcriptome assemblies of the wild tomato species Solanum chilense.</title>
        <authorList>
            <person name="Stam R."/>
            <person name="Nosenko T."/>
            <person name="Hoerger A.C."/>
            <person name="Stephan W."/>
            <person name="Seidel M.A."/>
            <person name="Kuhn J.M.M."/>
            <person name="Haberer G."/>
            <person name="Tellier A."/>
        </authorList>
    </citation>
    <scope>NUCLEOTIDE SEQUENCE</scope>
    <source>
        <tissue evidence="2">Mature leaves</tissue>
    </source>
</reference>
<feature type="transmembrane region" description="Helical" evidence="1">
    <location>
        <begin position="17"/>
        <end position="35"/>
    </location>
</feature>
<accession>A0A6N2AFD4</accession>
<sequence>MLVSSCMLDLLLSDRSVLFSNLHILIIYALNLLILQGSKCEKITRRAAPLSSHVEAVMRAVACAHILQAYCLSESCAGTFVSLPTNFIFTVQLVL</sequence>
<protein>
    <submittedName>
        <fullName evidence="2">Uncharacterized protein</fullName>
    </submittedName>
</protein>